<gene>
    <name evidence="2" type="ORF">KR093_009482</name>
</gene>
<organism evidence="2 3">
    <name type="scientific">Drosophila rubida</name>
    <dbReference type="NCBI Taxonomy" id="30044"/>
    <lineage>
        <taxon>Eukaryota</taxon>
        <taxon>Metazoa</taxon>
        <taxon>Ecdysozoa</taxon>
        <taxon>Arthropoda</taxon>
        <taxon>Hexapoda</taxon>
        <taxon>Insecta</taxon>
        <taxon>Pterygota</taxon>
        <taxon>Neoptera</taxon>
        <taxon>Endopterygota</taxon>
        <taxon>Diptera</taxon>
        <taxon>Brachycera</taxon>
        <taxon>Muscomorpha</taxon>
        <taxon>Ephydroidea</taxon>
        <taxon>Drosophilidae</taxon>
        <taxon>Drosophila</taxon>
    </lineage>
</organism>
<reference evidence="2" key="1">
    <citation type="journal article" date="2021" name="Mol. Ecol. Resour.">
        <title>Phylogenomic analyses of the genus Drosophila reveals genomic signals of climate adaptation.</title>
        <authorList>
            <person name="Li F."/>
            <person name="Rane R.V."/>
            <person name="Luria V."/>
            <person name="Xiong Z."/>
            <person name="Chen J."/>
            <person name="Li Z."/>
            <person name="Catullo R.A."/>
            <person name="Griffin P.C."/>
            <person name="Schiffer M."/>
            <person name="Pearce S."/>
            <person name="Lee S.F."/>
            <person name="McElroy K."/>
            <person name="Stocker A."/>
            <person name="Shirriffs J."/>
            <person name="Cockerell F."/>
            <person name="Coppin C."/>
            <person name="Sgro C.M."/>
            <person name="Karger A."/>
            <person name="Cain J.W."/>
            <person name="Weber J.A."/>
            <person name="Santpere G."/>
            <person name="Kirschner M.W."/>
            <person name="Hoffmann A.A."/>
            <person name="Oakeshott J.G."/>
            <person name="Zhang G."/>
        </authorList>
    </citation>
    <scope>NUCLEOTIDE SEQUENCE</scope>
    <source>
        <strain evidence="2">BGI-SZ-2011g</strain>
    </source>
</reference>
<feature type="domain" description="CH-like" evidence="1">
    <location>
        <begin position="17"/>
        <end position="109"/>
    </location>
</feature>
<protein>
    <recommendedName>
        <fullName evidence="1">CH-like domain-containing protein</fullName>
    </recommendedName>
</protein>
<comment type="caution">
    <text evidence="2">The sequence shown here is derived from an EMBL/GenBank/DDBJ whole genome shotgun (WGS) entry which is preliminary data.</text>
</comment>
<sequence>TPPKKRLNGKQFDDLTKWLETKNIDLINYLGHGSIDLNSVVTIVKTINKKMPAVGPYTVQNNHALKLKNWENFNLLALRKLGVIVTRPALEDLASGDLSALQYMLHQLMLAERKGFQVYVPRRSGTLIPSDNQMRTFRVSKPMTIKQPGSNSNTNQGRPGF</sequence>
<dbReference type="EMBL" id="JAJJHW010000095">
    <property type="protein sequence ID" value="KAH8387788.1"/>
    <property type="molecule type" value="Genomic_DNA"/>
</dbReference>
<evidence type="ECO:0000313" key="2">
    <source>
        <dbReference type="EMBL" id="KAH8387788.1"/>
    </source>
</evidence>
<dbReference type="Pfam" id="PF06294">
    <property type="entry name" value="CH_2"/>
    <property type="match status" value="1"/>
</dbReference>
<feature type="non-terminal residue" evidence="2">
    <location>
        <position position="161"/>
    </location>
</feature>
<proteinExistence type="predicted"/>
<evidence type="ECO:0000313" key="3">
    <source>
        <dbReference type="Proteomes" id="UP001200034"/>
    </source>
</evidence>
<name>A0AAD4KCN2_9MUSC</name>
<accession>A0AAD4KCN2</accession>
<dbReference type="GO" id="GO:0005737">
    <property type="term" value="C:cytoplasm"/>
    <property type="evidence" value="ECO:0007669"/>
    <property type="project" value="UniProtKB-ARBA"/>
</dbReference>
<keyword evidence="3" id="KW-1185">Reference proteome</keyword>
<dbReference type="AlphaFoldDB" id="A0AAD4KCN2"/>
<feature type="non-terminal residue" evidence="2">
    <location>
        <position position="1"/>
    </location>
</feature>
<dbReference type="InterPro" id="IPR036872">
    <property type="entry name" value="CH_dom_sf"/>
</dbReference>
<dbReference type="InterPro" id="IPR010441">
    <property type="entry name" value="CH_2"/>
</dbReference>
<dbReference type="Proteomes" id="UP001200034">
    <property type="component" value="Unassembled WGS sequence"/>
</dbReference>
<evidence type="ECO:0000259" key="1">
    <source>
        <dbReference type="Pfam" id="PF06294"/>
    </source>
</evidence>
<dbReference type="Gene3D" id="1.10.418.10">
    <property type="entry name" value="Calponin-like domain"/>
    <property type="match status" value="1"/>
</dbReference>